<protein>
    <submittedName>
        <fullName evidence="2">ABC transporter permease</fullName>
    </submittedName>
</protein>
<feature type="transmembrane region" description="Helical" evidence="1">
    <location>
        <begin position="41"/>
        <end position="62"/>
    </location>
</feature>
<feature type="transmembrane region" description="Helical" evidence="1">
    <location>
        <begin position="12"/>
        <end position="32"/>
    </location>
</feature>
<evidence type="ECO:0000256" key="1">
    <source>
        <dbReference type="SAM" id="Phobius"/>
    </source>
</evidence>
<organism evidence="2 3">
    <name type="scientific">Candidatus Fimenecus excrementigallinarum</name>
    <dbReference type="NCBI Taxonomy" id="2840816"/>
    <lineage>
        <taxon>Bacteria</taxon>
        <taxon>Bacillati</taxon>
        <taxon>Bacillota</taxon>
        <taxon>Clostridia</taxon>
        <taxon>Candidatus Fimenecus</taxon>
    </lineage>
</organism>
<name>A0A9D1IE14_9FIRM</name>
<feature type="transmembrane region" description="Helical" evidence="1">
    <location>
        <begin position="112"/>
        <end position="135"/>
    </location>
</feature>
<reference evidence="2" key="1">
    <citation type="submission" date="2020-10" db="EMBL/GenBank/DDBJ databases">
        <authorList>
            <person name="Gilroy R."/>
        </authorList>
    </citation>
    <scope>NUCLEOTIDE SEQUENCE</scope>
    <source>
        <strain evidence="2">ChiGjej1B1-19959</strain>
    </source>
</reference>
<dbReference type="Proteomes" id="UP000824071">
    <property type="component" value="Unassembled WGS sequence"/>
</dbReference>
<comment type="caution">
    <text evidence="2">The sequence shown here is derived from an EMBL/GenBank/DDBJ whole genome shotgun (WGS) entry which is preliminary data.</text>
</comment>
<evidence type="ECO:0000313" key="3">
    <source>
        <dbReference type="Proteomes" id="UP000824071"/>
    </source>
</evidence>
<dbReference type="EMBL" id="DVMW01000006">
    <property type="protein sequence ID" value="HIU35106.1"/>
    <property type="molecule type" value="Genomic_DNA"/>
</dbReference>
<dbReference type="Pfam" id="PF06541">
    <property type="entry name" value="ABC_trans_CmpB"/>
    <property type="match status" value="1"/>
</dbReference>
<dbReference type="InterPro" id="IPR010540">
    <property type="entry name" value="CmpB_TMEM229"/>
</dbReference>
<reference evidence="2" key="2">
    <citation type="journal article" date="2021" name="PeerJ">
        <title>Extensive microbial diversity within the chicken gut microbiome revealed by metagenomics and culture.</title>
        <authorList>
            <person name="Gilroy R."/>
            <person name="Ravi A."/>
            <person name="Getino M."/>
            <person name="Pursley I."/>
            <person name="Horton D.L."/>
            <person name="Alikhan N.F."/>
            <person name="Baker D."/>
            <person name="Gharbi K."/>
            <person name="Hall N."/>
            <person name="Watson M."/>
            <person name="Adriaenssens E.M."/>
            <person name="Foster-Nyarko E."/>
            <person name="Jarju S."/>
            <person name="Secka A."/>
            <person name="Antonio M."/>
            <person name="Oren A."/>
            <person name="Chaudhuri R.R."/>
            <person name="La Ragione R."/>
            <person name="Hildebrand F."/>
            <person name="Pallen M.J."/>
        </authorList>
    </citation>
    <scope>NUCLEOTIDE SEQUENCE</scope>
    <source>
        <strain evidence="2">ChiGjej1B1-19959</strain>
    </source>
</reference>
<keyword evidence="1" id="KW-0812">Transmembrane</keyword>
<feature type="transmembrane region" description="Helical" evidence="1">
    <location>
        <begin position="68"/>
        <end position="91"/>
    </location>
</feature>
<keyword evidence="1" id="KW-1133">Transmembrane helix</keyword>
<keyword evidence="1" id="KW-0472">Membrane</keyword>
<proteinExistence type="predicted"/>
<gene>
    <name evidence="2" type="ORF">IAC53_00660</name>
</gene>
<feature type="transmembrane region" description="Helical" evidence="1">
    <location>
        <begin position="147"/>
        <end position="169"/>
    </location>
</feature>
<dbReference type="AlphaFoldDB" id="A0A9D1IE14"/>
<accession>A0A9D1IE14</accession>
<evidence type="ECO:0000313" key="2">
    <source>
        <dbReference type="EMBL" id="HIU35106.1"/>
    </source>
</evidence>
<sequence>MHVLRLLAEGFLWFLLYSVCGWIMETLLYIIAQKKVVKRGFLFGPLCPIYGVGAILSTVLFYGRIENVFLLFLAGSAVCTALEFFTHLILEKLFHATWWDYSEKRFNFQGRICLKNSILFGIGVVVIVRVCQPYVMDFTASLSDAALFTTALVFYSILLVDLATTIAALKNTVMLLQNLQDSVGEHVQKGVDTTDEYMNALAARIRSSRVAKAARGRFSAVRHLRDAYPKFAMKRYKEAMQVLFDKWDEHKDEDEKPQDK</sequence>